<reference evidence="1" key="1">
    <citation type="submission" date="2020-08" db="EMBL/GenBank/DDBJ databases">
        <title>Complete genome sequence of Weissella confusa strain FS54 provides insights into metabolic potential.</title>
        <authorList>
            <person name="Fhoula I."/>
            <person name="Najjari A."/>
            <person name="Lekired A."/>
            <person name="Bessrour-Aouam N."/>
            <person name="Jaballah S."/>
            <person name="Klibi N."/>
            <person name="Ouzari H.-I."/>
        </authorList>
    </citation>
    <scope>NUCLEOTIDE SEQUENCE</scope>
    <source>
        <strain evidence="1">FS54</strain>
    </source>
</reference>
<protein>
    <submittedName>
        <fullName evidence="1">Uncharacterized protein</fullName>
    </submittedName>
</protein>
<proteinExistence type="predicted"/>
<organism evidence="1 2">
    <name type="scientific">Weissella confusa</name>
    <name type="common">Lactobacillus confusus</name>
    <dbReference type="NCBI Taxonomy" id="1583"/>
    <lineage>
        <taxon>Bacteria</taxon>
        <taxon>Bacillati</taxon>
        <taxon>Bacillota</taxon>
        <taxon>Bacilli</taxon>
        <taxon>Lactobacillales</taxon>
        <taxon>Lactobacillaceae</taxon>
        <taxon>Weissella</taxon>
    </lineage>
</organism>
<dbReference type="AlphaFoldDB" id="A0A923NEK8"/>
<dbReference type="Proteomes" id="UP000650485">
    <property type="component" value="Unassembled WGS sequence"/>
</dbReference>
<dbReference type="EMBL" id="JACSZT010000003">
    <property type="protein sequence ID" value="MBC6498316.1"/>
    <property type="molecule type" value="Genomic_DNA"/>
</dbReference>
<name>A0A923NEK8_WEICO</name>
<comment type="caution">
    <text evidence="1">The sequence shown here is derived from an EMBL/GenBank/DDBJ whole genome shotgun (WGS) entry which is preliminary data.</text>
</comment>
<evidence type="ECO:0000313" key="2">
    <source>
        <dbReference type="Proteomes" id="UP000650485"/>
    </source>
</evidence>
<accession>A0A923NEK8</accession>
<gene>
    <name evidence="1" type="ORF">H7R52_03265</name>
</gene>
<evidence type="ECO:0000313" key="1">
    <source>
        <dbReference type="EMBL" id="MBC6498316.1"/>
    </source>
</evidence>
<sequence length="81" mass="8960">MGITLQIDDAMVASMAETIRKSIPRIARANEQMILSAPELSERLPKLSALPDDELVRGYLQFLFSNGSTMHQKHPPAKIAV</sequence>